<sequence length="363" mass="38886">MPSTINPPALQPGATIAFVSPSARLNNEIPAAISRAKDLFSENGYHVRELFTPDSGIQSSIANRLSELRTAFSDPSISAIICTIGGPSFNELIPALLADTDLQNTIRANPKIVVGYSDITGLHWSLHATTGLRTFYGPCPLPELGEPKAADAAAHEASPLAFCLRHLLRAITDPAPIGGVARSLTYAPELARIFNEPESTELPRLAPAPGWTWLRRGRGEGRLFGGCLTVMARLGGVRGVVPDWRGRVVFFETAMGDDEFSGNPLHRVRAGVADLIAQGVFDDAAGLVVGRPFGYDSAEARDEYAGVITGLLCEGRMAEKKFPILFNVDIGHTTPMVTLPFDALAVLDSEKDQFAILDSALEV</sequence>
<organism evidence="5 6">
    <name type="scientific">Diaporthe australafricana</name>
    <dbReference type="NCBI Taxonomy" id="127596"/>
    <lineage>
        <taxon>Eukaryota</taxon>
        <taxon>Fungi</taxon>
        <taxon>Dikarya</taxon>
        <taxon>Ascomycota</taxon>
        <taxon>Pezizomycotina</taxon>
        <taxon>Sordariomycetes</taxon>
        <taxon>Sordariomycetidae</taxon>
        <taxon>Diaporthales</taxon>
        <taxon>Diaporthaceae</taxon>
        <taxon>Diaporthe</taxon>
    </lineage>
</organism>
<evidence type="ECO:0000256" key="1">
    <source>
        <dbReference type="ARBA" id="ARBA00010233"/>
    </source>
</evidence>
<dbReference type="CDD" id="cd07062">
    <property type="entry name" value="Peptidase_S66_mccF_like"/>
    <property type="match status" value="1"/>
</dbReference>
<evidence type="ECO:0000256" key="2">
    <source>
        <dbReference type="ARBA" id="ARBA00022801"/>
    </source>
</evidence>
<proteinExistence type="inferred from homology"/>
<feature type="domain" description="LD-carboxypeptidase N-terminal" evidence="3">
    <location>
        <begin position="16"/>
        <end position="137"/>
    </location>
</feature>
<dbReference type="InterPro" id="IPR003507">
    <property type="entry name" value="S66_fam"/>
</dbReference>
<dbReference type="SUPFAM" id="SSF141986">
    <property type="entry name" value="LD-carboxypeptidase A C-terminal domain-like"/>
    <property type="match status" value="1"/>
</dbReference>
<dbReference type="InterPro" id="IPR040449">
    <property type="entry name" value="Peptidase_S66_N"/>
</dbReference>
<comment type="caution">
    <text evidence="5">The sequence shown here is derived from an EMBL/GenBank/DDBJ whole genome shotgun (WGS) entry which is preliminary data.</text>
</comment>
<dbReference type="PANTHER" id="PTHR30237:SF4">
    <property type="entry name" value="LD-CARBOXYPEPTIDASE C-TERMINAL DOMAIN-CONTAINING PROTEIN"/>
    <property type="match status" value="1"/>
</dbReference>
<dbReference type="InterPro" id="IPR027478">
    <property type="entry name" value="LdcA_N"/>
</dbReference>
<keyword evidence="2" id="KW-0378">Hydrolase</keyword>
<dbReference type="SUPFAM" id="SSF52317">
    <property type="entry name" value="Class I glutamine amidotransferase-like"/>
    <property type="match status" value="1"/>
</dbReference>
<dbReference type="EMBL" id="JAWRVE010000028">
    <property type="protein sequence ID" value="KAL1872703.1"/>
    <property type="molecule type" value="Genomic_DNA"/>
</dbReference>
<feature type="domain" description="LD-carboxypeptidase C-terminal" evidence="4">
    <location>
        <begin position="220"/>
        <end position="345"/>
    </location>
</feature>
<evidence type="ECO:0000259" key="3">
    <source>
        <dbReference type="Pfam" id="PF02016"/>
    </source>
</evidence>
<comment type="similarity">
    <text evidence="1">Belongs to the peptidase S66 family.</text>
</comment>
<dbReference type="PANTHER" id="PTHR30237">
    <property type="entry name" value="MURAMOYLTETRAPEPTIDE CARBOXYPEPTIDASE"/>
    <property type="match status" value="1"/>
</dbReference>
<evidence type="ECO:0000313" key="5">
    <source>
        <dbReference type="EMBL" id="KAL1872703.1"/>
    </source>
</evidence>
<evidence type="ECO:0008006" key="7">
    <source>
        <dbReference type="Google" id="ProtNLM"/>
    </source>
</evidence>
<dbReference type="InterPro" id="IPR027461">
    <property type="entry name" value="Carboxypeptidase_A_C_sf"/>
</dbReference>
<keyword evidence="6" id="KW-1185">Reference proteome</keyword>
<evidence type="ECO:0000313" key="6">
    <source>
        <dbReference type="Proteomes" id="UP001583177"/>
    </source>
</evidence>
<dbReference type="PIRSF" id="PIRSF028757">
    <property type="entry name" value="LD-carboxypeptidase"/>
    <property type="match status" value="1"/>
</dbReference>
<reference evidence="5 6" key="1">
    <citation type="journal article" date="2024" name="IMA Fungus">
        <title>IMA Genome - F19 : A genome assembly and annotation guide to empower mycologists, including annotated draft genome sequences of Ceratocystis pirilliformis, Diaporthe australafricana, Fusarium ophioides, Paecilomyces lecythidis, and Sporothrix stenoceras.</title>
        <authorList>
            <person name="Aylward J."/>
            <person name="Wilson A.M."/>
            <person name="Visagie C.M."/>
            <person name="Spraker J."/>
            <person name="Barnes I."/>
            <person name="Buitendag C."/>
            <person name="Ceriani C."/>
            <person name="Del Mar Angel L."/>
            <person name="du Plessis D."/>
            <person name="Fuchs T."/>
            <person name="Gasser K."/>
            <person name="Kramer D."/>
            <person name="Li W."/>
            <person name="Munsamy K."/>
            <person name="Piso A."/>
            <person name="Price J.L."/>
            <person name="Sonnekus B."/>
            <person name="Thomas C."/>
            <person name="van der Nest A."/>
            <person name="van Dijk A."/>
            <person name="van Heerden A."/>
            <person name="van Vuuren N."/>
            <person name="Yilmaz N."/>
            <person name="Duong T.A."/>
            <person name="van der Merwe N.A."/>
            <person name="Wingfield M.J."/>
            <person name="Wingfield B.D."/>
        </authorList>
    </citation>
    <scope>NUCLEOTIDE SEQUENCE [LARGE SCALE GENOMIC DNA]</scope>
    <source>
        <strain evidence="5 6">CMW 18300</strain>
    </source>
</reference>
<dbReference type="InterPro" id="IPR040921">
    <property type="entry name" value="Peptidase_S66C"/>
</dbReference>
<protein>
    <recommendedName>
        <fullName evidence="7">Peptidase u61 ld-carboxypeptidase a</fullName>
    </recommendedName>
</protein>
<dbReference type="Pfam" id="PF02016">
    <property type="entry name" value="Peptidase_S66"/>
    <property type="match status" value="1"/>
</dbReference>
<dbReference type="Pfam" id="PF17676">
    <property type="entry name" value="Peptidase_S66C"/>
    <property type="match status" value="1"/>
</dbReference>
<accession>A0ABR3X9R1</accession>
<dbReference type="Gene3D" id="3.50.30.60">
    <property type="entry name" value="LD-carboxypeptidase A C-terminal domain-like"/>
    <property type="match status" value="1"/>
</dbReference>
<dbReference type="Proteomes" id="UP001583177">
    <property type="component" value="Unassembled WGS sequence"/>
</dbReference>
<dbReference type="InterPro" id="IPR029062">
    <property type="entry name" value="Class_I_gatase-like"/>
</dbReference>
<gene>
    <name evidence="5" type="ORF">Daus18300_004249</name>
</gene>
<name>A0ABR3X9R1_9PEZI</name>
<dbReference type="Gene3D" id="3.40.50.10740">
    <property type="entry name" value="Class I glutamine amidotransferase-like"/>
    <property type="match status" value="1"/>
</dbReference>
<evidence type="ECO:0000259" key="4">
    <source>
        <dbReference type="Pfam" id="PF17676"/>
    </source>
</evidence>